<reference evidence="2" key="1">
    <citation type="submission" date="2022-11" db="UniProtKB">
        <authorList>
            <consortium name="WormBaseParasite"/>
        </authorList>
    </citation>
    <scope>IDENTIFICATION</scope>
</reference>
<evidence type="ECO:0000313" key="2">
    <source>
        <dbReference type="WBParaSite" id="PS1159_v2.g17156.t1"/>
    </source>
</evidence>
<name>A0AC35FFZ9_9BILA</name>
<dbReference type="WBParaSite" id="PS1159_v2.g17156.t1">
    <property type="protein sequence ID" value="PS1159_v2.g17156.t1"/>
    <property type="gene ID" value="PS1159_v2.g17156"/>
</dbReference>
<evidence type="ECO:0000313" key="1">
    <source>
        <dbReference type="Proteomes" id="UP000887580"/>
    </source>
</evidence>
<dbReference type="Proteomes" id="UP000887580">
    <property type="component" value="Unplaced"/>
</dbReference>
<accession>A0AC35FFZ9</accession>
<organism evidence="1 2">
    <name type="scientific">Panagrolaimus sp. PS1159</name>
    <dbReference type="NCBI Taxonomy" id="55785"/>
    <lineage>
        <taxon>Eukaryota</taxon>
        <taxon>Metazoa</taxon>
        <taxon>Ecdysozoa</taxon>
        <taxon>Nematoda</taxon>
        <taxon>Chromadorea</taxon>
        <taxon>Rhabditida</taxon>
        <taxon>Tylenchina</taxon>
        <taxon>Panagrolaimomorpha</taxon>
        <taxon>Panagrolaimoidea</taxon>
        <taxon>Panagrolaimidae</taxon>
        <taxon>Panagrolaimus</taxon>
    </lineage>
</organism>
<sequence length="305" mass="36240">MVNVNELEKQCNEIKTKLNNHGSAVKDIVKEFSEFDHDYSEEDYNNVKSLIKNSIDELTKEKGRLSNLNNDASNLASSLMTTEKELNDKMDKLREMSDYYWDKLYAARKEGEEAERELNSMNSKMAEAEKMYRDAVEERNRRREFTPWTLVKILIPPLFIGMLVAELEDLINDKEGEIRQLKTNMEYYRTKRNNLQETRNKLESEHKYYDSRRDDKRDEIRVINKDYEKAEKLRSNTVKMEQEIVQWTAVLQELNEKIQKVHKHRGMISAGMFGRQKAAIKNEIEQIITDAREIYTNKRFAIKFD</sequence>
<proteinExistence type="predicted"/>
<protein>
    <submittedName>
        <fullName evidence="2">Uncharacterized protein</fullName>
    </submittedName>
</protein>